<name>A0A085NUL6_9BILA</name>
<dbReference type="EMBL" id="KL367474">
    <property type="protein sequence ID" value="KFD73162.1"/>
    <property type="molecule type" value="Genomic_DNA"/>
</dbReference>
<gene>
    <name evidence="1" type="ORF">M514_14502</name>
</gene>
<protein>
    <submittedName>
        <fullName evidence="1">Uncharacterized protein</fullName>
    </submittedName>
</protein>
<proteinExistence type="predicted"/>
<dbReference type="Proteomes" id="UP000030758">
    <property type="component" value="Unassembled WGS sequence"/>
</dbReference>
<organism evidence="1">
    <name type="scientific">Trichuris suis</name>
    <name type="common">pig whipworm</name>
    <dbReference type="NCBI Taxonomy" id="68888"/>
    <lineage>
        <taxon>Eukaryota</taxon>
        <taxon>Metazoa</taxon>
        <taxon>Ecdysozoa</taxon>
        <taxon>Nematoda</taxon>
        <taxon>Enoplea</taxon>
        <taxon>Dorylaimia</taxon>
        <taxon>Trichinellida</taxon>
        <taxon>Trichuridae</taxon>
        <taxon>Trichuris</taxon>
    </lineage>
</organism>
<accession>A0A085NUL6</accession>
<sequence length="102" mass="11466">MAESESNDSAIFSQIMSTKRSKTALTWTFSFADASKNSKPEHQLICIRLNIAARTRAFSDDAHLRRLTQICNLTRLSPRKTVFTLKSMPTVETNADVNESSQ</sequence>
<dbReference type="AlphaFoldDB" id="A0A085NUL6"/>
<evidence type="ECO:0000313" key="1">
    <source>
        <dbReference type="EMBL" id="KFD73162.1"/>
    </source>
</evidence>
<reference evidence="1" key="1">
    <citation type="journal article" date="2014" name="Nat. Genet.">
        <title>Genome and transcriptome of the porcine whipworm Trichuris suis.</title>
        <authorList>
            <person name="Jex A.R."/>
            <person name="Nejsum P."/>
            <person name="Schwarz E.M."/>
            <person name="Hu L."/>
            <person name="Young N.D."/>
            <person name="Hall R.S."/>
            <person name="Korhonen P.K."/>
            <person name="Liao S."/>
            <person name="Thamsborg S."/>
            <person name="Xia J."/>
            <person name="Xu P."/>
            <person name="Wang S."/>
            <person name="Scheerlinck J.P."/>
            <person name="Hofmann A."/>
            <person name="Sternberg P.W."/>
            <person name="Wang J."/>
            <person name="Gasser R.B."/>
        </authorList>
    </citation>
    <scope>NUCLEOTIDE SEQUENCE [LARGE SCALE GENOMIC DNA]</scope>
    <source>
        <strain evidence="1">DCEP-RM93F</strain>
    </source>
</reference>